<keyword evidence="3 5" id="KW-0862">Zinc</keyword>
<evidence type="ECO:0000256" key="2">
    <source>
        <dbReference type="ARBA" id="ARBA00022771"/>
    </source>
</evidence>
<evidence type="ECO:0000313" key="9">
    <source>
        <dbReference type="EMBL" id="SPP76440.1"/>
    </source>
</evidence>
<dbReference type="InterPro" id="IPR039338">
    <property type="entry name" value="ZFTRAF1"/>
</dbReference>
<feature type="compositionally biased region" description="Basic and acidic residues" evidence="6">
    <location>
        <begin position="9"/>
        <end position="24"/>
    </location>
</feature>
<dbReference type="InterPro" id="IPR013083">
    <property type="entry name" value="Znf_RING/FYVE/PHD"/>
</dbReference>
<dbReference type="AlphaFoldDB" id="A0A3B0JLY8"/>
<accession>A0A3B0JLY8</accession>
<dbReference type="OMA" id="CRTHISW"/>
<keyword evidence="1 5" id="KW-0479">Metal-binding</keyword>
<feature type="zinc finger region" description="TRAF-type" evidence="5">
    <location>
        <begin position="134"/>
        <end position="173"/>
    </location>
</feature>
<evidence type="ECO:0000256" key="4">
    <source>
        <dbReference type="ARBA" id="ARBA00034319"/>
    </source>
</evidence>
<dbReference type="PROSITE" id="PS50145">
    <property type="entry name" value="ZF_TRAF"/>
    <property type="match status" value="1"/>
</dbReference>
<dbReference type="InterPro" id="IPR001841">
    <property type="entry name" value="Znf_RING"/>
</dbReference>
<dbReference type="GO" id="GO:0008270">
    <property type="term" value="F:zinc ion binding"/>
    <property type="evidence" value="ECO:0007669"/>
    <property type="project" value="UniProtKB-KW"/>
</dbReference>
<dbReference type="Gene3D" id="3.30.40.10">
    <property type="entry name" value="Zinc/RING finger domain, C3HC4 (zinc finger)"/>
    <property type="match status" value="2"/>
</dbReference>
<evidence type="ECO:0000259" key="7">
    <source>
        <dbReference type="PROSITE" id="PS50089"/>
    </source>
</evidence>
<dbReference type="STRING" id="7266.A0A3B0JLY8"/>
<keyword evidence="2 5" id="KW-0863">Zinc-finger</keyword>
<reference evidence="10" key="1">
    <citation type="submission" date="2018-01" db="EMBL/GenBank/DDBJ databases">
        <authorList>
            <person name="Alioto T."/>
            <person name="Alioto T."/>
        </authorList>
    </citation>
    <scope>NUCLEOTIDE SEQUENCE [LARGE SCALE GENOMIC DNA]</scope>
</reference>
<dbReference type="Proteomes" id="UP000268350">
    <property type="component" value="Unassembled WGS sequence"/>
</dbReference>
<feature type="domain" description="RING-type" evidence="7">
    <location>
        <begin position="67"/>
        <end position="113"/>
    </location>
</feature>
<dbReference type="InterPro" id="IPR001293">
    <property type="entry name" value="Znf_TRAF"/>
</dbReference>
<dbReference type="PANTHER" id="PTHR23059">
    <property type="entry name" value="CYSTEINE AND HISTIDINE-RICH PROTEIN 1"/>
    <property type="match status" value="1"/>
</dbReference>
<evidence type="ECO:0000259" key="8">
    <source>
        <dbReference type="PROSITE" id="PS50145"/>
    </source>
</evidence>
<keyword evidence="10" id="KW-1185">Reference proteome</keyword>
<gene>
    <name evidence="9" type="ORF">DGUA_6G006976</name>
</gene>
<feature type="domain" description="TRAF-type" evidence="8">
    <location>
        <begin position="134"/>
        <end position="173"/>
    </location>
</feature>
<evidence type="ECO:0000256" key="6">
    <source>
        <dbReference type="SAM" id="MobiDB-lite"/>
    </source>
</evidence>
<evidence type="ECO:0000313" key="10">
    <source>
        <dbReference type="Proteomes" id="UP000268350"/>
    </source>
</evidence>
<dbReference type="OrthoDB" id="7883290at2759"/>
<dbReference type="PROSITE" id="PS50089">
    <property type="entry name" value="ZF_RING_2"/>
    <property type="match status" value="1"/>
</dbReference>
<feature type="region of interest" description="Disordered" evidence="6">
    <location>
        <begin position="1"/>
        <end position="54"/>
    </location>
</feature>
<comment type="similarity">
    <text evidence="4">Belongs to the ZFTRAF1 family.</text>
</comment>
<evidence type="ECO:0000256" key="5">
    <source>
        <dbReference type="PROSITE-ProRule" id="PRU00207"/>
    </source>
</evidence>
<dbReference type="EMBL" id="OUUW01000002">
    <property type="protein sequence ID" value="SPP76440.1"/>
    <property type="molecule type" value="Genomic_DNA"/>
</dbReference>
<dbReference type="PANTHER" id="PTHR23059:SF4">
    <property type="entry name" value="ZINC FINGER TRAF-TYPE-CONTAINING PROTEIN 1"/>
    <property type="match status" value="1"/>
</dbReference>
<sequence length="364" mass="41442">MSNASDNPNHNDEPPAAKRPRLSDVENTNEDEPNGTLSTMESSGVEARGGQGGASDLHKRLHNLLLCVVCREVPHPEESYQCKHGHIMCEDCTNHILADARITDKDAHCPSCRICITCHNLEQNLVVRQALWELPIECASCAVELSVAKELPKHLKFDCELRVVRCKYQCLGCSWEGTLKDRELSHNAACGFPQRNGSDILKFLQLANAKGRFSSVPLMKLHRELSASRINFRNVKMSRIPNRDSDFLREFVLLESETITAFEEQWVLRLHLTTAGERRTLSCQLLLLSTPRGALMVDYMIRMPQGVGSVKQQHDIRLQLYSHIFDAKNKGEGRRKLPLEGPQSLYRLFAMNEIQLRLWMFLHY</sequence>
<name>A0A3B0JLY8_DROGU</name>
<evidence type="ECO:0000256" key="1">
    <source>
        <dbReference type="ARBA" id="ARBA00022723"/>
    </source>
</evidence>
<organism evidence="9 10">
    <name type="scientific">Drosophila guanche</name>
    <name type="common">Fruit fly</name>
    <dbReference type="NCBI Taxonomy" id="7266"/>
    <lineage>
        <taxon>Eukaryota</taxon>
        <taxon>Metazoa</taxon>
        <taxon>Ecdysozoa</taxon>
        <taxon>Arthropoda</taxon>
        <taxon>Hexapoda</taxon>
        <taxon>Insecta</taxon>
        <taxon>Pterygota</taxon>
        <taxon>Neoptera</taxon>
        <taxon>Endopterygota</taxon>
        <taxon>Diptera</taxon>
        <taxon>Brachycera</taxon>
        <taxon>Muscomorpha</taxon>
        <taxon>Ephydroidea</taxon>
        <taxon>Drosophilidae</taxon>
        <taxon>Drosophila</taxon>
        <taxon>Sophophora</taxon>
    </lineage>
</organism>
<evidence type="ECO:0000256" key="3">
    <source>
        <dbReference type="ARBA" id="ARBA00022833"/>
    </source>
</evidence>
<proteinExistence type="inferred from homology"/>
<protein>
    <submittedName>
        <fullName evidence="9">Blast:Cysteine and histidine-rich protein 1 homolog</fullName>
    </submittedName>
</protein>
<dbReference type="GO" id="GO:0005634">
    <property type="term" value="C:nucleus"/>
    <property type="evidence" value="ECO:0007669"/>
    <property type="project" value="TreeGrafter"/>
</dbReference>
<dbReference type="SUPFAM" id="SSF57850">
    <property type="entry name" value="RING/U-box"/>
    <property type="match status" value="1"/>
</dbReference>